<sequence length="95" mass="10438">MIAVCSVAFLAVSLRFGGGGTKAALVATAFIVPVFGALFSPWIRVRRPPDARPKRRRGRRGHVRIGKGEEVKFWLSWSAEEPGAEEEDAEDEGKE</sequence>
<accession>A0A4U0RX73</accession>
<dbReference type="RefSeq" id="WP_136729560.1">
    <property type="nucleotide sequence ID" value="NZ_SUMC01000089.1"/>
</dbReference>
<evidence type="ECO:0000256" key="1">
    <source>
        <dbReference type="SAM" id="Phobius"/>
    </source>
</evidence>
<evidence type="ECO:0000313" key="3">
    <source>
        <dbReference type="Proteomes" id="UP000305778"/>
    </source>
</evidence>
<keyword evidence="3" id="KW-1185">Reference proteome</keyword>
<feature type="transmembrane region" description="Helical" evidence="1">
    <location>
        <begin position="25"/>
        <end position="45"/>
    </location>
</feature>
<dbReference type="EMBL" id="SUMC01000089">
    <property type="protein sequence ID" value="TKA00177.1"/>
    <property type="molecule type" value="Genomic_DNA"/>
</dbReference>
<protein>
    <submittedName>
        <fullName evidence="2">Uncharacterized protein</fullName>
    </submittedName>
</protein>
<reference evidence="2 3" key="1">
    <citation type="submission" date="2019-04" db="EMBL/GenBank/DDBJ databases">
        <title>Streptomyces oryziradicis sp. nov., a novel actinomycete isolated from rhizosphere soil of rice (Oryza sativa L.).</title>
        <authorList>
            <person name="Li C."/>
        </authorList>
    </citation>
    <scope>NUCLEOTIDE SEQUENCE [LARGE SCALE GENOMIC DNA]</scope>
    <source>
        <strain evidence="2 3">NEAU-C40</strain>
    </source>
</reference>
<keyword evidence="1" id="KW-1133">Transmembrane helix</keyword>
<comment type="caution">
    <text evidence="2">The sequence shown here is derived from an EMBL/GenBank/DDBJ whole genome shotgun (WGS) entry which is preliminary data.</text>
</comment>
<name>A0A4U0RX73_9ACTN</name>
<organism evidence="2 3">
    <name type="scientific">Actinacidiphila oryziradicis</name>
    <dbReference type="NCBI Taxonomy" id="2571141"/>
    <lineage>
        <taxon>Bacteria</taxon>
        <taxon>Bacillati</taxon>
        <taxon>Actinomycetota</taxon>
        <taxon>Actinomycetes</taxon>
        <taxon>Kitasatosporales</taxon>
        <taxon>Streptomycetaceae</taxon>
        <taxon>Actinacidiphila</taxon>
    </lineage>
</organism>
<dbReference type="AlphaFoldDB" id="A0A4U0RX73"/>
<keyword evidence="1" id="KW-0472">Membrane</keyword>
<proteinExistence type="predicted"/>
<keyword evidence="1" id="KW-0812">Transmembrane</keyword>
<gene>
    <name evidence="2" type="ORF">FCI23_43350</name>
</gene>
<evidence type="ECO:0000313" key="2">
    <source>
        <dbReference type="EMBL" id="TKA00177.1"/>
    </source>
</evidence>
<dbReference type="Proteomes" id="UP000305778">
    <property type="component" value="Unassembled WGS sequence"/>
</dbReference>